<gene>
    <name evidence="2" type="ORF">BC351_16240</name>
</gene>
<evidence type="ECO:0000313" key="3">
    <source>
        <dbReference type="Proteomes" id="UP000190626"/>
    </source>
</evidence>
<evidence type="ECO:0000259" key="1">
    <source>
        <dbReference type="Pfam" id="PF12867"/>
    </source>
</evidence>
<feature type="domain" description="DinB-like" evidence="1">
    <location>
        <begin position="33"/>
        <end position="164"/>
    </location>
</feature>
<name>A0A1V4HRW1_9BACL</name>
<dbReference type="Pfam" id="PF12867">
    <property type="entry name" value="DinB_2"/>
    <property type="match status" value="1"/>
</dbReference>
<accession>A0A1V4HRW1</accession>
<dbReference type="OrthoDB" id="9793216at2"/>
<dbReference type="AlphaFoldDB" id="A0A1V4HRW1"/>
<dbReference type="RefSeq" id="WP_079409500.1">
    <property type="nucleotide sequence ID" value="NZ_MBTG01000003.1"/>
</dbReference>
<proteinExistence type="predicted"/>
<dbReference type="EMBL" id="MBTG01000003">
    <property type="protein sequence ID" value="OPH60748.1"/>
    <property type="molecule type" value="Genomic_DNA"/>
</dbReference>
<dbReference type="STRING" id="1469647.BC351_16240"/>
<protein>
    <submittedName>
        <fullName evidence="2">Squalene--hopene cyclase</fullName>
    </submittedName>
</protein>
<organism evidence="2 3">
    <name type="scientific">Paenibacillus ferrarius</name>
    <dbReference type="NCBI Taxonomy" id="1469647"/>
    <lineage>
        <taxon>Bacteria</taxon>
        <taxon>Bacillati</taxon>
        <taxon>Bacillota</taxon>
        <taxon>Bacilli</taxon>
        <taxon>Bacillales</taxon>
        <taxon>Paenibacillaceae</taxon>
        <taxon>Paenibacillus</taxon>
    </lineage>
</organism>
<keyword evidence="3" id="KW-1185">Reference proteome</keyword>
<evidence type="ECO:0000313" key="2">
    <source>
        <dbReference type="EMBL" id="OPH60748.1"/>
    </source>
</evidence>
<dbReference type="Proteomes" id="UP000190626">
    <property type="component" value="Unassembled WGS sequence"/>
</dbReference>
<dbReference type="InterPro" id="IPR024775">
    <property type="entry name" value="DinB-like"/>
</dbReference>
<dbReference type="SUPFAM" id="SSF109854">
    <property type="entry name" value="DinB/YfiT-like putative metalloenzymes"/>
    <property type="match status" value="1"/>
</dbReference>
<dbReference type="InterPro" id="IPR034660">
    <property type="entry name" value="DinB/YfiT-like"/>
</dbReference>
<comment type="caution">
    <text evidence="2">The sequence shown here is derived from an EMBL/GenBank/DDBJ whole genome shotgun (WGS) entry which is preliminary data.</text>
</comment>
<sequence>MLQRPDQEEYNSHFETYISQVPEGDYLSFLQNQLDAITALFAEMSEEKALLRYAPDKWSLKELLGHVTDTERIMSYRMLCIARGDTTSLPGFDQDIYIANTNFDELSIRDLFRDFQAVRQSTFTLLTTIAEPAWERQGISNSYPTSARALAYVIAGHAQHHLNVVHTRYLQA</sequence>
<reference evidence="3" key="1">
    <citation type="submission" date="2016-07" db="EMBL/GenBank/DDBJ databases">
        <authorList>
            <person name="Florea S."/>
            <person name="Webb J.S."/>
            <person name="Jaromczyk J."/>
            <person name="Schardl C.L."/>
        </authorList>
    </citation>
    <scope>NUCLEOTIDE SEQUENCE [LARGE SCALE GENOMIC DNA]</scope>
    <source>
        <strain evidence="3">CY1</strain>
    </source>
</reference>
<dbReference type="Gene3D" id="1.20.120.450">
    <property type="entry name" value="dinb family like domain"/>
    <property type="match status" value="1"/>
</dbReference>